<feature type="transmembrane region" description="Helical" evidence="1">
    <location>
        <begin position="87"/>
        <end position="106"/>
    </location>
</feature>
<dbReference type="EMBL" id="LIUT01000001">
    <property type="protein sequence ID" value="KOR88403.1"/>
    <property type="molecule type" value="Genomic_DNA"/>
</dbReference>
<evidence type="ECO:0000313" key="2">
    <source>
        <dbReference type="EMBL" id="KOR88403.1"/>
    </source>
</evidence>
<gene>
    <name evidence="2" type="ORF">AM231_04050</name>
</gene>
<reference evidence="3" key="1">
    <citation type="submission" date="2015-08" db="EMBL/GenBank/DDBJ databases">
        <title>Genome sequencing project for genomic taxonomy and phylogenomics of Bacillus-like bacteria.</title>
        <authorList>
            <person name="Liu B."/>
            <person name="Wang J."/>
            <person name="Zhu Y."/>
            <person name="Liu G."/>
            <person name="Chen Q."/>
            <person name="Chen Z."/>
            <person name="Lan J."/>
            <person name="Che J."/>
            <person name="Ge C."/>
            <person name="Shi H."/>
            <person name="Pan Z."/>
            <person name="Liu X."/>
        </authorList>
    </citation>
    <scope>NUCLEOTIDE SEQUENCE [LARGE SCALE GENOMIC DNA]</scope>
    <source>
        <strain evidence="3">FJAT-22460</strain>
    </source>
</reference>
<feature type="transmembrane region" description="Helical" evidence="1">
    <location>
        <begin position="7"/>
        <end position="28"/>
    </location>
</feature>
<dbReference type="OrthoDB" id="2695971at2"/>
<protein>
    <recommendedName>
        <fullName evidence="4">DUF5668 domain-containing protein</fullName>
    </recommendedName>
</protein>
<sequence length="170" mass="18716">MSSRKDLALGIFIVVAGVVILLGKLGVFGFLGRTLWPLVLLLPGIFLHFMFFARRTSAAILIPGGILTVYGLLFFICNIGGWGLMAALWPVLILGVAVGLYEYYLYETPRPGGALPIALGLTLLSILIFIFSWFKTGALYIIALILIAAGIWMIIGRKRSGRRDKWSRGW</sequence>
<evidence type="ECO:0000313" key="3">
    <source>
        <dbReference type="Proteomes" id="UP000036932"/>
    </source>
</evidence>
<keyword evidence="1" id="KW-0472">Membrane</keyword>
<keyword evidence="3" id="KW-1185">Reference proteome</keyword>
<dbReference type="Proteomes" id="UP000036932">
    <property type="component" value="Unassembled WGS sequence"/>
</dbReference>
<proteinExistence type="predicted"/>
<keyword evidence="1" id="KW-0812">Transmembrane</keyword>
<evidence type="ECO:0000256" key="1">
    <source>
        <dbReference type="SAM" id="Phobius"/>
    </source>
</evidence>
<dbReference type="RefSeq" id="WP_054401425.1">
    <property type="nucleotide sequence ID" value="NZ_LIUT01000001.1"/>
</dbReference>
<dbReference type="AlphaFoldDB" id="A0A0M1P1N5"/>
<accession>A0A0M1P1N5</accession>
<keyword evidence="1" id="KW-1133">Transmembrane helix</keyword>
<feature type="transmembrane region" description="Helical" evidence="1">
    <location>
        <begin position="113"/>
        <end position="131"/>
    </location>
</feature>
<feature type="transmembrane region" description="Helical" evidence="1">
    <location>
        <begin position="34"/>
        <end position="53"/>
    </location>
</feature>
<evidence type="ECO:0008006" key="4">
    <source>
        <dbReference type="Google" id="ProtNLM"/>
    </source>
</evidence>
<feature type="transmembrane region" description="Helical" evidence="1">
    <location>
        <begin position="60"/>
        <end position="81"/>
    </location>
</feature>
<name>A0A0M1P1N5_9BACL</name>
<feature type="transmembrane region" description="Helical" evidence="1">
    <location>
        <begin position="137"/>
        <end position="155"/>
    </location>
</feature>
<comment type="caution">
    <text evidence="2">The sequence shown here is derived from an EMBL/GenBank/DDBJ whole genome shotgun (WGS) entry which is preliminary data.</text>
</comment>
<organism evidence="2 3">
    <name type="scientific">Paenibacillus solani</name>
    <dbReference type="NCBI Taxonomy" id="1705565"/>
    <lineage>
        <taxon>Bacteria</taxon>
        <taxon>Bacillati</taxon>
        <taxon>Bacillota</taxon>
        <taxon>Bacilli</taxon>
        <taxon>Bacillales</taxon>
        <taxon>Paenibacillaceae</taxon>
        <taxon>Paenibacillus</taxon>
    </lineage>
</organism>
<dbReference type="PATRIC" id="fig|1705565.3.peg.2691"/>